<evidence type="ECO:0000256" key="4">
    <source>
        <dbReference type="ARBA" id="ARBA00022833"/>
    </source>
</evidence>
<feature type="compositionally biased region" description="Basic residues" evidence="8">
    <location>
        <begin position="599"/>
        <end position="608"/>
    </location>
</feature>
<proteinExistence type="inferred from homology"/>
<dbReference type="Gene3D" id="1.20.120.790">
    <property type="entry name" value="Heat shock protein 90, C-terminal domain"/>
    <property type="match status" value="1"/>
</dbReference>
<evidence type="ECO:0000313" key="12">
    <source>
        <dbReference type="Proteomes" id="UP000017836"/>
    </source>
</evidence>
<feature type="compositionally biased region" description="Basic and acidic residues" evidence="8">
    <location>
        <begin position="466"/>
        <end position="488"/>
    </location>
</feature>
<evidence type="ECO:0000256" key="2">
    <source>
        <dbReference type="ARBA" id="ARBA00022723"/>
    </source>
</evidence>
<dbReference type="GO" id="GO:0051082">
    <property type="term" value="F:unfolded protein binding"/>
    <property type="evidence" value="ECO:0007669"/>
    <property type="project" value="InterPro"/>
</dbReference>
<dbReference type="Gene3D" id="1.10.246.220">
    <property type="match status" value="1"/>
</dbReference>
<evidence type="ECO:0000256" key="3">
    <source>
        <dbReference type="ARBA" id="ARBA00022771"/>
    </source>
</evidence>
<dbReference type="GO" id="GO:0005524">
    <property type="term" value="F:ATP binding"/>
    <property type="evidence" value="ECO:0007669"/>
    <property type="project" value="InterPro"/>
</dbReference>
<evidence type="ECO:0000256" key="1">
    <source>
        <dbReference type="ARBA" id="ARBA00008239"/>
    </source>
</evidence>
<dbReference type="InterPro" id="IPR019787">
    <property type="entry name" value="Znf_PHD-finger"/>
</dbReference>
<dbReference type="OMA" id="WFLAIEA"/>
<protein>
    <submittedName>
        <fullName evidence="11">Uncharacterized protein</fullName>
    </submittedName>
</protein>
<reference evidence="12" key="1">
    <citation type="journal article" date="2013" name="Science">
        <title>The Amborella genome and the evolution of flowering plants.</title>
        <authorList>
            <consortium name="Amborella Genome Project"/>
        </authorList>
    </citation>
    <scope>NUCLEOTIDE SEQUENCE [LARGE SCALE GENOMIC DNA]</scope>
</reference>
<keyword evidence="3 6" id="KW-0863">Zinc-finger</keyword>
<gene>
    <name evidence="11" type="ORF">AMTR_s00069p00165540</name>
</gene>
<dbReference type="SUPFAM" id="SSF46689">
    <property type="entry name" value="Homeodomain-like"/>
    <property type="match status" value="1"/>
</dbReference>
<dbReference type="InterPro" id="IPR011011">
    <property type="entry name" value="Znf_FYVE_PHD"/>
</dbReference>
<dbReference type="GO" id="GO:0008270">
    <property type="term" value="F:zinc ion binding"/>
    <property type="evidence" value="ECO:0007669"/>
    <property type="project" value="UniProtKB-KW"/>
</dbReference>
<evidence type="ECO:0000256" key="8">
    <source>
        <dbReference type="SAM" id="MobiDB-lite"/>
    </source>
</evidence>
<evidence type="ECO:0000313" key="11">
    <source>
        <dbReference type="EMBL" id="ERN19417.1"/>
    </source>
</evidence>
<dbReference type="GO" id="GO:0016887">
    <property type="term" value="F:ATP hydrolysis activity"/>
    <property type="evidence" value="ECO:0007669"/>
    <property type="project" value="InterPro"/>
</dbReference>
<evidence type="ECO:0000256" key="6">
    <source>
        <dbReference type="PROSITE-ProRule" id="PRU00146"/>
    </source>
</evidence>
<keyword evidence="5" id="KW-0143">Chaperone</keyword>
<keyword evidence="2" id="KW-0479">Metal-binding</keyword>
<evidence type="ECO:0000259" key="10">
    <source>
        <dbReference type="PROSITE" id="PS50090"/>
    </source>
</evidence>
<dbReference type="InterPro" id="IPR001005">
    <property type="entry name" value="SANT/Myb"/>
</dbReference>
<evidence type="ECO:0000256" key="5">
    <source>
        <dbReference type="ARBA" id="ARBA00023186"/>
    </source>
</evidence>
<dbReference type="SMART" id="SM00717">
    <property type="entry name" value="SANT"/>
    <property type="match status" value="1"/>
</dbReference>
<dbReference type="InterPro" id="IPR013083">
    <property type="entry name" value="Znf_RING/FYVE/PHD"/>
</dbReference>
<sequence length="840" mass="93846">MASTLPWQWVLESLAEVQEVGTPILRALISRIPDRNLGDTVREKVALKYLDEYLACISDCSDSLGDSCASNERAFHPSERCENVVLRICKELGTLEKHGAELLKRDLAQFIHEKRACLPKSGLDRLKDTVLKGHHPASSSLQKRCGLVNEDHLHRSNVIIGEALESRGEMGDEDHQDEPLNLREQASSPCLKEAIDSDRVVNLSSSFANDFEAEIPEFSEHLGPTLINGGSKPETCKPHERIGPNHVNGNSDKFMEHKGTNPEQETHKADEDLELNHANGDSEPVTHKTDEQMPLTCVHEDFSYRNPVDLLSLGTDFSEQRSCLKCSEGGDMLVCGDCSVPVHEKCLGTSVDINCEGIFYCPHCSYRRATSAYKEARENAKKAKEKVTHARSALAAYMGNQKPPVGLSMKETQASVEARIGYSKKGYEGSLMALNHTSNENLRVAADADSTEKSHEGSFIAPKNRSNVEKLPCEGAERSHSDDGRDVLPKNGEGDIVGVLNKNGDSSVVGVPRESDEMDVNECGVSFKKGEREADIVYVPPQNGENDANVDGVSPKTIERDEDVIDSPPRDGERDDDCVPIPLGQQEPHVQPDKEPRPIKKRKRKMSPKSHAENEDQEPQSGGSGKRVLKQRSPPKRYTERIFPYIRRNKLPWTAEEEEVLEEGVNKFAEVGAKCIPWRRILDFGRHTFDKTRTPVDLKDKWRNIMKRRGTIRLTTAKSNEYFLTLERLLPWLLGLLMVSRQKKRNKHMSLLMVALCSLCRTHVGVTMKLYLQGVYHGRLEVGCPWGFTEQGQVEKESGADKNDQSVKDLVMLHFEIALLTSGFGLDDPNTVAGRIHMML</sequence>
<dbReference type="Gramene" id="ERN19417">
    <property type="protein sequence ID" value="ERN19417"/>
    <property type="gene ID" value="AMTR_s00069p00165540"/>
</dbReference>
<dbReference type="InterPro" id="IPR019786">
    <property type="entry name" value="Zinc_finger_PHD-type_CS"/>
</dbReference>
<feature type="domain" description="PHD-type" evidence="9">
    <location>
        <begin position="320"/>
        <end position="367"/>
    </location>
</feature>
<dbReference type="SUPFAM" id="SSF57903">
    <property type="entry name" value="FYVE/PHD zinc finger"/>
    <property type="match status" value="1"/>
</dbReference>
<keyword evidence="7" id="KW-0175">Coiled coil</keyword>
<dbReference type="InterPro" id="IPR001965">
    <property type="entry name" value="Znf_PHD"/>
</dbReference>
<accession>U5DDB1</accession>
<organism evidence="11 12">
    <name type="scientific">Amborella trichopoda</name>
    <dbReference type="NCBI Taxonomy" id="13333"/>
    <lineage>
        <taxon>Eukaryota</taxon>
        <taxon>Viridiplantae</taxon>
        <taxon>Streptophyta</taxon>
        <taxon>Embryophyta</taxon>
        <taxon>Tracheophyta</taxon>
        <taxon>Spermatophyta</taxon>
        <taxon>Magnoliopsida</taxon>
        <taxon>Amborellales</taxon>
        <taxon>Amborellaceae</taxon>
        <taxon>Amborella</taxon>
    </lineage>
</organism>
<dbReference type="CDD" id="cd11660">
    <property type="entry name" value="SANT_TRF"/>
    <property type="match status" value="1"/>
</dbReference>
<name>U5DDB1_AMBTC</name>
<keyword evidence="12" id="KW-1185">Reference proteome</keyword>
<feature type="region of interest" description="Disordered" evidence="8">
    <location>
        <begin position="447"/>
        <end position="495"/>
    </location>
</feature>
<dbReference type="InterPro" id="IPR037196">
    <property type="entry name" value="HSP90_C"/>
</dbReference>
<dbReference type="EMBL" id="KI392069">
    <property type="protein sequence ID" value="ERN19417.1"/>
    <property type="molecule type" value="Genomic_DNA"/>
</dbReference>
<dbReference type="HOGENOM" id="CLU_017906_0_0_1"/>
<comment type="similarity">
    <text evidence="1">Belongs to the heat shock protein 90 family.</text>
</comment>
<dbReference type="PANTHER" id="PTHR47863:SF4">
    <property type="entry name" value="RING_FYVE_PHD ZINC FINGER SUPERFAMILY PROTEIN"/>
    <property type="match status" value="1"/>
</dbReference>
<dbReference type="PANTHER" id="PTHR47863">
    <property type="entry name" value="RING/FYVE/PHD ZINC FINGER SUPERFAMILY PROTEIN"/>
    <property type="match status" value="1"/>
</dbReference>
<feature type="coiled-coil region" evidence="7">
    <location>
        <begin position="366"/>
        <end position="393"/>
    </location>
</feature>
<dbReference type="PROSITE" id="PS01359">
    <property type="entry name" value="ZF_PHD_1"/>
    <property type="match status" value="1"/>
</dbReference>
<evidence type="ECO:0000259" key="9">
    <source>
        <dbReference type="PROSITE" id="PS50016"/>
    </source>
</evidence>
<dbReference type="InterPro" id="IPR009057">
    <property type="entry name" value="Homeodomain-like_sf"/>
</dbReference>
<dbReference type="Gene3D" id="3.30.40.10">
    <property type="entry name" value="Zinc/RING finger domain, C3HC4 (zinc finger)"/>
    <property type="match status" value="1"/>
</dbReference>
<dbReference type="Proteomes" id="UP000017836">
    <property type="component" value="Unassembled WGS sequence"/>
</dbReference>
<feature type="region of interest" description="Disordered" evidence="8">
    <location>
        <begin position="538"/>
        <end position="634"/>
    </location>
</feature>
<dbReference type="PROSITE" id="PS50016">
    <property type="entry name" value="ZF_PHD_2"/>
    <property type="match status" value="1"/>
</dbReference>
<evidence type="ECO:0000256" key="7">
    <source>
        <dbReference type="SAM" id="Coils"/>
    </source>
</evidence>
<dbReference type="eggNOG" id="KOG0019">
    <property type="taxonomic scope" value="Eukaryota"/>
</dbReference>
<dbReference type="Pfam" id="PF00183">
    <property type="entry name" value="HSP90"/>
    <property type="match status" value="1"/>
</dbReference>
<keyword evidence="4" id="KW-0862">Zinc</keyword>
<dbReference type="SMART" id="SM00249">
    <property type="entry name" value="PHD"/>
    <property type="match status" value="1"/>
</dbReference>
<dbReference type="AlphaFoldDB" id="U5DDB1"/>
<feature type="domain" description="Myb-like" evidence="10">
    <location>
        <begin position="645"/>
        <end position="706"/>
    </location>
</feature>
<dbReference type="GO" id="GO:0140662">
    <property type="term" value="F:ATP-dependent protein folding chaperone"/>
    <property type="evidence" value="ECO:0007669"/>
    <property type="project" value="InterPro"/>
</dbReference>
<dbReference type="InterPro" id="IPR001404">
    <property type="entry name" value="Hsp90_fam"/>
</dbReference>
<dbReference type="PROSITE" id="PS50090">
    <property type="entry name" value="MYB_LIKE"/>
    <property type="match status" value="1"/>
</dbReference>